<feature type="domain" description="Response regulatory" evidence="25">
    <location>
        <begin position="930"/>
        <end position="1046"/>
    </location>
</feature>
<protein>
    <recommendedName>
        <fullName evidence="19">Virulence sensor protein BvgS</fullName>
        <ecNumber evidence="3">2.7.13.3</ecNumber>
    </recommendedName>
</protein>
<dbReference type="CDD" id="cd17546">
    <property type="entry name" value="REC_hyHK_CKI1_RcsC-like"/>
    <property type="match status" value="1"/>
</dbReference>
<accession>A0A6L6Q6D9</accession>
<dbReference type="InterPro" id="IPR008207">
    <property type="entry name" value="Sig_transdc_His_kin_Hpt_dom"/>
</dbReference>
<evidence type="ECO:0000256" key="4">
    <source>
        <dbReference type="ARBA" id="ARBA00022475"/>
    </source>
</evidence>
<dbReference type="Gene3D" id="3.30.70.270">
    <property type="match status" value="1"/>
</dbReference>
<evidence type="ECO:0000256" key="3">
    <source>
        <dbReference type="ARBA" id="ARBA00012438"/>
    </source>
</evidence>
<keyword evidence="16 23" id="KW-0472">Membrane</keyword>
<evidence type="ECO:0000259" key="25">
    <source>
        <dbReference type="PROSITE" id="PS50110"/>
    </source>
</evidence>
<dbReference type="Gene3D" id="3.20.20.450">
    <property type="entry name" value="EAL domain"/>
    <property type="match status" value="1"/>
</dbReference>
<dbReference type="Pfam" id="PF09984">
    <property type="entry name" value="sCache_4"/>
    <property type="match status" value="1"/>
</dbReference>
<dbReference type="InterPro" id="IPR019247">
    <property type="entry name" value="Histidine_kinase_BarA_N"/>
</dbReference>
<dbReference type="InterPro" id="IPR004358">
    <property type="entry name" value="Sig_transdc_His_kin-like_C"/>
</dbReference>
<dbReference type="GO" id="GO:0005886">
    <property type="term" value="C:plasma membrane"/>
    <property type="evidence" value="ECO:0007669"/>
    <property type="project" value="UniProtKB-SubCell"/>
</dbReference>
<dbReference type="CDD" id="cd16922">
    <property type="entry name" value="HATPase_EvgS-ArcB-TorS-like"/>
    <property type="match status" value="1"/>
</dbReference>
<dbReference type="SUPFAM" id="SSF55874">
    <property type="entry name" value="ATPase domain of HSP90 chaperone/DNA topoisomerase II/histidine kinase"/>
    <property type="match status" value="1"/>
</dbReference>
<evidence type="ECO:0000256" key="16">
    <source>
        <dbReference type="ARBA" id="ARBA00023136"/>
    </source>
</evidence>
<dbReference type="GO" id="GO:0071732">
    <property type="term" value="P:cellular response to nitric oxide"/>
    <property type="evidence" value="ECO:0007669"/>
    <property type="project" value="UniProtKB-ARBA"/>
</dbReference>
<evidence type="ECO:0000256" key="19">
    <source>
        <dbReference type="ARBA" id="ARBA00070152"/>
    </source>
</evidence>
<keyword evidence="9" id="KW-0732">Signal</keyword>
<dbReference type="SUPFAM" id="SSF55073">
    <property type="entry name" value="Nucleotide cyclase"/>
    <property type="match status" value="1"/>
</dbReference>
<name>A0A6L6Q6D9_9BURK</name>
<organism evidence="30 31">
    <name type="scientific">Pseudoduganella ginsengisoli</name>
    <dbReference type="NCBI Taxonomy" id="1462440"/>
    <lineage>
        <taxon>Bacteria</taxon>
        <taxon>Pseudomonadati</taxon>
        <taxon>Pseudomonadota</taxon>
        <taxon>Betaproteobacteria</taxon>
        <taxon>Burkholderiales</taxon>
        <taxon>Oxalobacteraceae</taxon>
        <taxon>Telluria group</taxon>
        <taxon>Pseudoduganella</taxon>
    </lineage>
</organism>
<comment type="catalytic activity">
    <reaction evidence="1">
        <text>ATP + protein L-histidine = ADP + protein N-phospho-L-histidine.</text>
        <dbReference type="EC" id="2.7.13.3"/>
    </reaction>
</comment>
<evidence type="ECO:0000256" key="17">
    <source>
        <dbReference type="ARBA" id="ARBA00051114"/>
    </source>
</evidence>
<dbReference type="InterPro" id="IPR035919">
    <property type="entry name" value="EAL_sf"/>
</dbReference>
<dbReference type="InterPro" id="IPR005467">
    <property type="entry name" value="His_kinase_dom"/>
</dbReference>
<dbReference type="InterPro" id="IPR036097">
    <property type="entry name" value="HisK_dim/P_sf"/>
</dbReference>
<evidence type="ECO:0000256" key="21">
    <source>
        <dbReference type="PROSITE-ProRule" id="PRU00169"/>
    </source>
</evidence>
<dbReference type="EMBL" id="WNLA01000022">
    <property type="protein sequence ID" value="MTW05250.1"/>
    <property type="molecule type" value="Genomic_DNA"/>
</dbReference>
<evidence type="ECO:0000259" key="27">
    <source>
        <dbReference type="PROSITE" id="PS50885"/>
    </source>
</evidence>
<dbReference type="InterPro" id="IPR000160">
    <property type="entry name" value="GGDEF_dom"/>
</dbReference>
<dbReference type="PROSITE" id="PS50885">
    <property type="entry name" value="HAMP"/>
    <property type="match status" value="1"/>
</dbReference>
<dbReference type="PROSITE" id="PS50894">
    <property type="entry name" value="HPT"/>
    <property type="match status" value="1"/>
</dbReference>
<evidence type="ECO:0000256" key="7">
    <source>
        <dbReference type="ARBA" id="ARBA00022679"/>
    </source>
</evidence>
<dbReference type="SUPFAM" id="SSF47226">
    <property type="entry name" value="Histidine-containing phosphotransfer domain, HPT domain"/>
    <property type="match status" value="1"/>
</dbReference>
<dbReference type="Pfam" id="PF01627">
    <property type="entry name" value="Hpt"/>
    <property type="match status" value="1"/>
</dbReference>
<keyword evidence="14" id="KW-0902">Two-component regulatory system</keyword>
<dbReference type="Gene3D" id="1.20.120.160">
    <property type="entry name" value="HPT domain"/>
    <property type="match status" value="1"/>
</dbReference>
<dbReference type="FunFam" id="3.30.565.10:FF:000010">
    <property type="entry name" value="Sensor histidine kinase RcsC"/>
    <property type="match status" value="1"/>
</dbReference>
<evidence type="ECO:0000256" key="6">
    <source>
        <dbReference type="ARBA" id="ARBA00022553"/>
    </source>
</evidence>
<keyword evidence="4" id="KW-1003">Cell membrane</keyword>
<evidence type="ECO:0000256" key="15">
    <source>
        <dbReference type="ARBA" id="ARBA00023026"/>
    </source>
</evidence>
<feature type="domain" description="HAMP" evidence="27">
    <location>
        <begin position="202"/>
        <end position="254"/>
    </location>
</feature>
<feature type="modified residue" description="4-aspartylphosphate" evidence="21">
    <location>
        <position position="566"/>
    </location>
</feature>
<dbReference type="RefSeq" id="WP_155441603.1">
    <property type="nucleotide sequence ID" value="NZ_WNLA01000022.1"/>
</dbReference>
<keyword evidence="12" id="KW-0067">ATP-binding</keyword>
<dbReference type="SMART" id="SM00073">
    <property type="entry name" value="HPT"/>
    <property type="match status" value="1"/>
</dbReference>
<evidence type="ECO:0000313" key="30">
    <source>
        <dbReference type="EMBL" id="MTW05250.1"/>
    </source>
</evidence>
<dbReference type="CDD" id="cd00088">
    <property type="entry name" value="HPT"/>
    <property type="match status" value="1"/>
</dbReference>
<keyword evidence="8 23" id="KW-0812">Transmembrane</keyword>
<keyword evidence="5" id="KW-0997">Cell inner membrane</keyword>
<dbReference type="CDD" id="cd17574">
    <property type="entry name" value="REC_OmpR"/>
    <property type="match status" value="1"/>
</dbReference>
<dbReference type="Proteomes" id="UP000484015">
    <property type="component" value="Unassembled WGS sequence"/>
</dbReference>
<dbReference type="CDD" id="cd00082">
    <property type="entry name" value="HisKA"/>
    <property type="match status" value="1"/>
</dbReference>
<feature type="domain" description="Response regulatory" evidence="25">
    <location>
        <begin position="662"/>
        <end position="780"/>
    </location>
</feature>
<dbReference type="PROSITE" id="PS50109">
    <property type="entry name" value="HIS_KIN"/>
    <property type="match status" value="1"/>
</dbReference>
<dbReference type="GO" id="GO:0005524">
    <property type="term" value="F:ATP binding"/>
    <property type="evidence" value="ECO:0007669"/>
    <property type="project" value="UniProtKB-KW"/>
</dbReference>
<sequence length="1490" mass="163558">MFRNYLRRTGFRRQLTVIVSTSILGLALFSSLMNSWEARGRMRDHFTEQGQRIADNLARQSTLALLFHSAENARDVVSTTLAFPDVTGLQISDAKHKVLLLQEQHRGGKLADMPGAQASPQHASLVGESKDAWLFAAPVFGGQTEASPFDMQEQQPQLLGYVHVQVGKDTLDRLTWSLLLGNLALTLSFAAILLGLVRLATRHMINPLNALSDLMRRAEAGESGMRAAPAGPRDLIDMAQAFNKMMNVLEQREAELKESRDAAVNMAEMKAQFAATVSHEVRTPLNGVVGMLDMLKEMRLTQRQQECVDVAWNSSRTLIDLINNVLDFSKMEAGKLTLEETDFDLRKLVEEVLELVARPAQQKSLELSYMLAEGVPERVTGDALRLRQILINLLGNAVKFTDKGEVSLHVQVSGSEPFGLRFIVRDTGIGMSPDVQSHLFESYVQPDPSTTRRYGGTGLGLAICRQLVGLMSGEISVSSTPGAGTTFEFTVQCKPSVTQLSLEADPQLAQLRVMVIDASATVRSLLGQMFEQHRMQHFLADGGGKAMNELKAASDNGQPYRIVMMDVNLVDEHGMDIASRISAAGLSPELLLMDRHGGGSMAGAATHATVPKPLRMGRVINALHELLAGRGHAAQPEQQAKPAAPGQAPALPTPAPASRQFRVLVAEDNRTNQMVAAGMLAMNNCVCEFASNGREAVEAAKRARFDMILMDCSMPEMDGYEATAHIRTYEETLGLRTPLVAMTANTQRGDAEKCMAAGMDDYLAKPITLLELRHKLQKWLPGHGGATPPVPTETPQERHGDTPQGTPLDRAVFDKLREILGAALPHAVSPFLEDSPVYLNELEQAVYANDAETARSRAHALKGSSGNLGATDLSSQAQKIEELAIARRLDQIPPLLPGLRAEYSQVAAFLDAEVNAGGHDSHPEQEDMAQVLVVDDDRSTRSTLRYTLQRDGFQVEEASDGEEALAMLKRFQPDVILMDAVMPHMDGFTACARLQEMPGGSSIPVLMITALQDNSSVERAFAAGASDYIPKPIHYAVLSQRVRRIIEANRAEKRIRHLAYNDILTGLPNRTLFFELLGQGIEQAKNNGNHLAVLFMDLDRFKYVNDNLGHDVGDRLLVAVAQRVRHSVRNVDTVARLGGDEFTVVLGELDSPASAATAAHNICRVLSAPFQIDGHDIFVTSSVGIAMYPHDGDDVATLVKHADSAMYRAKKTNTGFQFYEASMEHSISEHVRLESDLRRALEQHQLEVFYQPQATLEDGRVIGMEALVRWRHPVRGMVSPAEFIPLAEETGLIIPLGDWVLRTACAQLKAWMQQGLPQLRVAVNLSVRQLLQKDFTTSVETVLADTGLPAHLLELEITESTLMENAQDTLTALHRLRALGVRLSIDDFGTGYSSLSYLKRFPVDIIKIDRSFVRDVPQDADDAAIVTAIIALAHSLRLEVVAEGVETEGQLNFLKARRCDLLQGYHLSPAVPPDQFAQLIRQREATLARL</sequence>
<dbReference type="Gene3D" id="3.30.565.10">
    <property type="entry name" value="Histidine kinase-like ATPase, C-terminal domain"/>
    <property type="match status" value="1"/>
</dbReference>
<keyword evidence="31" id="KW-1185">Reference proteome</keyword>
<evidence type="ECO:0000259" key="28">
    <source>
        <dbReference type="PROSITE" id="PS50887"/>
    </source>
</evidence>
<feature type="domain" description="GGDEF" evidence="28">
    <location>
        <begin position="1089"/>
        <end position="1224"/>
    </location>
</feature>
<evidence type="ECO:0000256" key="11">
    <source>
        <dbReference type="ARBA" id="ARBA00022777"/>
    </source>
</evidence>
<dbReference type="SUPFAM" id="SSF47384">
    <property type="entry name" value="Homodimeric domain of signal transducing histidine kinase"/>
    <property type="match status" value="1"/>
</dbReference>
<dbReference type="PANTHER" id="PTHR45339">
    <property type="entry name" value="HYBRID SIGNAL TRANSDUCTION HISTIDINE KINASE J"/>
    <property type="match status" value="1"/>
</dbReference>
<dbReference type="Pfam" id="PF00990">
    <property type="entry name" value="GGDEF"/>
    <property type="match status" value="1"/>
</dbReference>
<dbReference type="OrthoDB" id="9813903at2"/>
<feature type="compositionally biased region" description="Low complexity" evidence="22">
    <location>
        <begin position="633"/>
        <end position="650"/>
    </location>
</feature>
<keyword evidence="15" id="KW-0843">Virulence</keyword>
<keyword evidence="6 21" id="KW-0597">Phosphoprotein</keyword>
<dbReference type="InterPro" id="IPR043128">
    <property type="entry name" value="Rev_trsase/Diguanyl_cyclase"/>
</dbReference>
<dbReference type="Pfam" id="PF02518">
    <property type="entry name" value="HATPase_c"/>
    <property type="match status" value="1"/>
</dbReference>
<dbReference type="PROSITE" id="PS50110">
    <property type="entry name" value="RESPONSE_REGULATORY"/>
    <property type="match status" value="3"/>
</dbReference>
<evidence type="ECO:0000259" key="24">
    <source>
        <dbReference type="PROSITE" id="PS50109"/>
    </source>
</evidence>
<dbReference type="InterPro" id="IPR036641">
    <property type="entry name" value="HPT_dom_sf"/>
</dbReference>
<dbReference type="NCBIfam" id="TIGR00254">
    <property type="entry name" value="GGDEF"/>
    <property type="match status" value="1"/>
</dbReference>
<comment type="subcellular location">
    <subcellularLocation>
        <location evidence="2">Cell inner membrane</location>
        <topology evidence="2">Multi-pass membrane protein</topology>
    </subcellularLocation>
</comment>
<dbReference type="InterPro" id="IPR001633">
    <property type="entry name" value="EAL_dom"/>
</dbReference>
<evidence type="ECO:0000256" key="18">
    <source>
        <dbReference type="ARBA" id="ARBA00058004"/>
    </source>
</evidence>
<dbReference type="FunFam" id="3.20.20.450:FF:000001">
    <property type="entry name" value="Cyclic di-GMP phosphodiesterase yahA"/>
    <property type="match status" value="1"/>
</dbReference>
<dbReference type="SUPFAM" id="SSF52172">
    <property type="entry name" value="CheY-like"/>
    <property type="match status" value="3"/>
</dbReference>
<comment type="catalytic activity">
    <reaction evidence="17">
        <text>3',3'-c-di-GMP + H2O = 5'-phosphoguanylyl(3'-&gt;5')guanosine + H(+)</text>
        <dbReference type="Rhea" id="RHEA:24902"/>
        <dbReference type="ChEBI" id="CHEBI:15377"/>
        <dbReference type="ChEBI" id="CHEBI:15378"/>
        <dbReference type="ChEBI" id="CHEBI:58754"/>
        <dbReference type="ChEBI" id="CHEBI:58805"/>
        <dbReference type="EC" id="3.1.4.52"/>
    </reaction>
    <physiologicalReaction direction="left-to-right" evidence="17">
        <dbReference type="Rhea" id="RHEA:24903"/>
    </physiologicalReaction>
</comment>
<dbReference type="SMART" id="SM00387">
    <property type="entry name" value="HATPase_c"/>
    <property type="match status" value="1"/>
</dbReference>
<dbReference type="GO" id="GO:0071111">
    <property type="term" value="F:cyclic-guanylate-specific phosphodiesterase activity"/>
    <property type="evidence" value="ECO:0007669"/>
    <property type="project" value="UniProtKB-EC"/>
</dbReference>
<evidence type="ECO:0000313" key="31">
    <source>
        <dbReference type="Proteomes" id="UP000484015"/>
    </source>
</evidence>
<dbReference type="InterPro" id="IPR003660">
    <property type="entry name" value="HAMP_dom"/>
</dbReference>
<evidence type="ECO:0000256" key="12">
    <source>
        <dbReference type="ARBA" id="ARBA00022840"/>
    </source>
</evidence>
<feature type="modified residue" description="Phosphohistidine" evidence="20">
    <location>
        <position position="859"/>
    </location>
</feature>
<dbReference type="CDD" id="cd01948">
    <property type="entry name" value="EAL"/>
    <property type="match status" value="1"/>
</dbReference>
<evidence type="ECO:0000256" key="9">
    <source>
        <dbReference type="ARBA" id="ARBA00022729"/>
    </source>
</evidence>
<evidence type="ECO:0000256" key="1">
    <source>
        <dbReference type="ARBA" id="ARBA00000085"/>
    </source>
</evidence>
<evidence type="ECO:0000256" key="20">
    <source>
        <dbReference type="PROSITE-ProRule" id="PRU00110"/>
    </source>
</evidence>
<evidence type="ECO:0000256" key="8">
    <source>
        <dbReference type="ARBA" id="ARBA00022692"/>
    </source>
</evidence>
<feature type="region of interest" description="Disordered" evidence="22">
    <location>
        <begin position="631"/>
        <end position="655"/>
    </location>
</feature>
<dbReference type="Pfam" id="PF00072">
    <property type="entry name" value="Response_reg"/>
    <property type="match status" value="2"/>
</dbReference>
<feature type="transmembrane region" description="Helical" evidence="23">
    <location>
        <begin position="15"/>
        <end position="33"/>
    </location>
</feature>
<dbReference type="InterPro" id="IPR001789">
    <property type="entry name" value="Sig_transdc_resp-reg_receiver"/>
</dbReference>
<dbReference type="EC" id="2.7.13.3" evidence="3"/>
<dbReference type="SMART" id="SM00267">
    <property type="entry name" value="GGDEF"/>
    <property type="match status" value="1"/>
</dbReference>
<evidence type="ECO:0000256" key="14">
    <source>
        <dbReference type="ARBA" id="ARBA00023012"/>
    </source>
</evidence>
<evidence type="ECO:0000256" key="23">
    <source>
        <dbReference type="SAM" id="Phobius"/>
    </source>
</evidence>
<dbReference type="InterPro" id="IPR036890">
    <property type="entry name" value="HATPase_C_sf"/>
</dbReference>
<feature type="domain" description="HPt" evidence="29">
    <location>
        <begin position="820"/>
        <end position="913"/>
    </location>
</feature>
<dbReference type="PRINTS" id="PR00344">
    <property type="entry name" value="BCTRLSENSOR"/>
</dbReference>
<dbReference type="SMART" id="SM00304">
    <property type="entry name" value="HAMP"/>
    <property type="match status" value="1"/>
</dbReference>
<dbReference type="SMART" id="SM00052">
    <property type="entry name" value="EAL"/>
    <property type="match status" value="1"/>
</dbReference>
<dbReference type="SUPFAM" id="SSF141868">
    <property type="entry name" value="EAL domain-like"/>
    <property type="match status" value="1"/>
</dbReference>
<feature type="region of interest" description="Disordered" evidence="22">
    <location>
        <begin position="780"/>
        <end position="805"/>
    </location>
</feature>
<keyword evidence="10" id="KW-0547">Nucleotide-binding</keyword>
<dbReference type="SMART" id="SM00448">
    <property type="entry name" value="REC"/>
    <property type="match status" value="3"/>
</dbReference>
<dbReference type="InterPro" id="IPR029787">
    <property type="entry name" value="Nucleotide_cyclase"/>
</dbReference>
<dbReference type="FunFam" id="3.30.70.270:FF:000001">
    <property type="entry name" value="Diguanylate cyclase domain protein"/>
    <property type="match status" value="1"/>
</dbReference>
<feature type="domain" description="EAL" evidence="26">
    <location>
        <begin position="1230"/>
        <end position="1484"/>
    </location>
</feature>
<feature type="domain" description="Histidine kinase" evidence="24">
    <location>
        <begin position="276"/>
        <end position="495"/>
    </location>
</feature>
<dbReference type="Pfam" id="PF00563">
    <property type="entry name" value="EAL"/>
    <property type="match status" value="1"/>
</dbReference>
<dbReference type="Gene3D" id="3.40.50.2300">
    <property type="match status" value="3"/>
</dbReference>
<dbReference type="Gene3D" id="6.10.340.10">
    <property type="match status" value="1"/>
</dbReference>
<dbReference type="InterPro" id="IPR011006">
    <property type="entry name" value="CheY-like_superfamily"/>
</dbReference>
<evidence type="ECO:0000256" key="22">
    <source>
        <dbReference type="SAM" id="MobiDB-lite"/>
    </source>
</evidence>
<keyword evidence="13 23" id="KW-1133">Transmembrane helix</keyword>
<evidence type="ECO:0000259" key="26">
    <source>
        <dbReference type="PROSITE" id="PS50883"/>
    </source>
</evidence>
<feature type="modified residue" description="4-aspartylphosphate" evidence="21">
    <location>
        <position position="711"/>
    </location>
</feature>
<comment type="function">
    <text evidence="18">Member of the two-component regulatory system BvgS/BvgA. Phosphorylates BvgA via a four-step phosphorelay in response to environmental signals.</text>
</comment>
<feature type="modified residue" description="4-aspartylphosphate" evidence="21">
    <location>
        <position position="979"/>
    </location>
</feature>
<gene>
    <name evidence="30" type="ORF">GM668_24535</name>
</gene>
<dbReference type="Gene3D" id="1.10.287.130">
    <property type="match status" value="1"/>
</dbReference>
<dbReference type="InterPro" id="IPR003661">
    <property type="entry name" value="HisK_dim/P_dom"/>
</dbReference>
<keyword evidence="7" id="KW-0808">Transferase</keyword>
<dbReference type="PROSITE" id="PS50887">
    <property type="entry name" value="GGDEF"/>
    <property type="match status" value="1"/>
</dbReference>
<feature type="domain" description="Response regulatory" evidence="25">
    <location>
        <begin position="512"/>
        <end position="627"/>
    </location>
</feature>
<dbReference type="InterPro" id="IPR003594">
    <property type="entry name" value="HATPase_dom"/>
</dbReference>
<proteinExistence type="predicted"/>
<evidence type="ECO:0000256" key="5">
    <source>
        <dbReference type="ARBA" id="ARBA00022519"/>
    </source>
</evidence>
<evidence type="ECO:0000256" key="10">
    <source>
        <dbReference type="ARBA" id="ARBA00022741"/>
    </source>
</evidence>
<feature type="transmembrane region" description="Helical" evidence="23">
    <location>
        <begin position="178"/>
        <end position="200"/>
    </location>
</feature>
<keyword evidence="11" id="KW-0418">Kinase</keyword>
<reference evidence="30 31" key="1">
    <citation type="submission" date="2019-11" db="EMBL/GenBank/DDBJ databases">
        <title>Type strains purchased from KCTC, JCM and DSMZ.</title>
        <authorList>
            <person name="Lu H."/>
        </authorList>
    </citation>
    <scope>NUCLEOTIDE SEQUENCE [LARGE SCALE GENOMIC DNA]</scope>
    <source>
        <strain evidence="30 31">KCTC 42409</strain>
    </source>
</reference>
<dbReference type="CDD" id="cd01949">
    <property type="entry name" value="GGDEF"/>
    <property type="match status" value="1"/>
</dbReference>
<evidence type="ECO:0000259" key="29">
    <source>
        <dbReference type="PROSITE" id="PS50894"/>
    </source>
</evidence>
<evidence type="ECO:0000256" key="2">
    <source>
        <dbReference type="ARBA" id="ARBA00004429"/>
    </source>
</evidence>
<evidence type="ECO:0000256" key="13">
    <source>
        <dbReference type="ARBA" id="ARBA00022989"/>
    </source>
</evidence>
<dbReference type="PROSITE" id="PS50883">
    <property type="entry name" value="EAL"/>
    <property type="match status" value="1"/>
</dbReference>
<comment type="caution">
    <text evidence="30">The sequence shown here is derived from an EMBL/GenBank/DDBJ whole genome shotgun (WGS) entry which is preliminary data.</text>
</comment>
<dbReference type="Pfam" id="PF00512">
    <property type="entry name" value="HisKA"/>
    <property type="match status" value="1"/>
</dbReference>
<dbReference type="PANTHER" id="PTHR45339:SF1">
    <property type="entry name" value="HYBRID SIGNAL TRANSDUCTION HISTIDINE KINASE J"/>
    <property type="match status" value="1"/>
</dbReference>
<dbReference type="SMART" id="SM00388">
    <property type="entry name" value="HisKA"/>
    <property type="match status" value="1"/>
</dbReference>
<dbReference type="GO" id="GO:0000155">
    <property type="term" value="F:phosphorelay sensor kinase activity"/>
    <property type="evidence" value="ECO:0007669"/>
    <property type="project" value="InterPro"/>
</dbReference>